<sequence>MARQLRAFGYQMPLIAVTARSDEAAEPNAQEAGFDSFLRKPLTGDMLADTIAEALRSKR</sequence>
<accession>A0A9Q9J2H8</accession>
<dbReference type="GO" id="GO:0000160">
    <property type="term" value="P:phosphorelay signal transduction system"/>
    <property type="evidence" value="ECO:0007669"/>
    <property type="project" value="InterPro"/>
</dbReference>
<dbReference type="InterPro" id="IPR011006">
    <property type="entry name" value="CheY-like_superfamily"/>
</dbReference>
<dbReference type="EMBL" id="CP096142">
    <property type="protein sequence ID" value="UXA64726.1"/>
    <property type="molecule type" value="Genomic_DNA"/>
</dbReference>
<protein>
    <recommendedName>
        <fullName evidence="2">Response regulatory domain-containing protein</fullName>
    </recommendedName>
</protein>
<dbReference type="AlphaFoldDB" id="A0A9Q9J2H8"/>
<dbReference type="Gene3D" id="3.40.50.2300">
    <property type="match status" value="1"/>
</dbReference>
<gene>
    <name evidence="3" type="ORF">M0D43_17680</name>
</gene>
<name>A0A9Q9J2H8_9XANT</name>
<proteinExistence type="predicted"/>
<dbReference type="InterPro" id="IPR001789">
    <property type="entry name" value="Sig_transdc_resp-reg_receiver"/>
</dbReference>
<dbReference type="SUPFAM" id="SSF52172">
    <property type="entry name" value="CheY-like"/>
    <property type="match status" value="1"/>
</dbReference>
<evidence type="ECO:0000256" key="1">
    <source>
        <dbReference type="PROSITE-ProRule" id="PRU00169"/>
    </source>
</evidence>
<dbReference type="PROSITE" id="PS50110">
    <property type="entry name" value="RESPONSE_REGULATORY"/>
    <property type="match status" value="1"/>
</dbReference>
<feature type="domain" description="Response regulatory" evidence="2">
    <location>
        <begin position="1"/>
        <end position="55"/>
    </location>
</feature>
<evidence type="ECO:0000313" key="3">
    <source>
        <dbReference type="EMBL" id="UXA64726.1"/>
    </source>
</evidence>
<evidence type="ECO:0000313" key="4">
    <source>
        <dbReference type="Proteomes" id="UP001058381"/>
    </source>
</evidence>
<organism evidence="3 4">
    <name type="scientific">Xanthomonas prunicola</name>
    <dbReference type="NCBI Taxonomy" id="2053930"/>
    <lineage>
        <taxon>Bacteria</taxon>
        <taxon>Pseudomonadati</taxon>
        <taxon>Pseudomonadota</taxon>
        <taxon>Gammaproteobacteria</taxon>
        <taxon>Lysobacterales</taxon>
        <taxon>Lysobacteraceae</taxon>
        <taxon>Xanthomonas</taxon>
    </lineage>
</organism>
<comment type="caution">
    <text evidence="1">Lacks conserved residue(s) required for the propagation of feature annotation.</text>
</comment>
<reference evidence="3" key="1">
    <citation type="submission" date="2022-04" db="EMBL/GenBank/DDBJ databases">
        <title>Xanthomonas prunicola pv. tritici, a pathogen causing a previously unreported foliar disease of wheat.</title>
        <authorList>
            <person name="Clavijo F."/>
            <person name="Curland R.D."/>
            <person name="Dill-Macky R."/>
            <person name="Pereyra S."/>
            <person name="Roman-Reyna V."/>
            <person name="Siri M.I."/>
        </authorList>
    </citation>
    <scope>NUCLEOTIDE SEQUENCE</scope>
    <source>
        <strain evidence="3">CIX249</strain>
    </source>
</reference>
<evidence type="ECO:0000259" key="2">
    <source>
        <dbReference type="PROSITE" id="PS50110"/>
    </source>
</evidence>
<dbReference type="Proteomes" id="UP001058381">
    <property type="component" value="Chromosome"/>
</dbReference>